<keyword evidence="1" id="KW-0677">Repeat</keyword>
<dbReference type="Pfam" id="PF13812">
    <property type="entry name" value="PPR_3"/>
    <property type="match status" value="2"/>
</dbReference>
<dbReference type="SUPFAM" id="SSF48452">
    <property type="entry name" value="TPR-like"/>
    <property type="match status" value="1"/>
</dbReference>
<dbReference type="OrthoDB" id="185373at2759"/>
<feature type="repeat" description="PPR" evidence="2">
    <location>
        <begin position="1189"/>
        <end position="1223"/>
    </location>
</feature>
<sequence length="1421" mass="158296">MVHFPRSPGGQLLRQLSSARLTLELNCFQCTKCRPVSDQASSILRRRFSTSLRQHDQQHYDQAAPYGIAKEIQQLLPEFALEDHVGEDGDKIGFPESIHEVNPEDQGMLKSPRSVSHFTTMLQKGRIRKARKVAHSPVFQSDLARLSQNDIERLLRLTVTISLSQRATNITKQKDGEEHSTKATFSASLLAIRRVLLSTLITTITNGPSDSRHGSISASRSDNGRKSMAYARELIAGRALREFLISPGPFDYQTLITAQAAIGELDGAQETVKWGLDFGVKLPLACFQILASERAKRWHWDGVRWVWQAIQRSGAPFHRAGTRLQRHSAKSAKRYVDALSAFVQLHVHDMGEEHLSDFLKRHDLLDMNDIGDIIWSRHPENRKPQAAVLKDLLRTFSSYPSRAMDVFALLRAFTQPSSEDCAIVISSVTSENDDQKILDLDEMMRKDAVSLDTETRSIIETARVRVKRRAARTGDSNIRFALRSDPPKLKLACQEFYRAREEGRVLRAETMSDLITFHVRADRKNEALEFYHTMKSWSQTPSRTAYGALISSALKNSHLTRVWTYYDEMVNSEDPEKRPNARICSRILAAISKSLPGDLRTKASKVEEEWMSMVEDGVKPNVEMWNVVLSAHASAGDLKVVLKKVAQMSEEGILPDEFTLHAIIDAHIKSRNIKEAKGYMEEFIAKTKVQPLRATINLLVANSADTASARDLVIEAEQRFGIMADSSTQSALAFVARTGAGSPGTQEEANGGSTSIFDPTFQANMLLSKEDDPTKFGEILNRPGVKPDVVTYTTLVGKHLHHGQLAEVEQLYARMRDDPATAPRPVTFHVLIHHFSQLGDVVNMRRYIRDMESAGVVPLPKTYASLINGFSRAGDLVTAEDFVLKHMVEHNVAPDVVVMNALMNARVRAGDLVGARNWRRVMMKKWKIVPNAVTFQVLIDGYCQKGTKQAMNTAVKLLEAMEKDRDPRVRPSDHIPYTTLIAGYGKIGDMESALARFTEMLAKNIKPGVETHNAMIGAYCAVGDFRGAQEWFERAFLNNHQEGNTSLHPDSVTFFILIKAHADANDADGVAFWLDAMNRAGIVPSPPIRNVVFGWLCRTGRTEQATEWFEIIRKSGHVGSRTVVAALEAFAKKRDPESAEEWFSKLTSIGAEIDVKAWTALADAYGKSGDLDGVKRTYERMLEVGCEPSAVTYLTLLDAYAKKGHERGGLEWIQKMTARGVAVGEEHVVALMDARERAKNLEGVRECWSWILNRSWPGRNGNMAQSPNGANSKLPEPRSSERAKSQKPAEPTAKPLPLHRAQIPEAAACVYLDALGRHSTHADLQEAWREIQTRAQALKYDITENQVSSLVEALVRLGQVDEAVQVVLTEKAVGQKVLVGLIGGVKNMSGLVQARATLEQVHGVVGQDVARRVRETVLAEV</sequence>
<keyword evidence="5" id="KW-1185">Reference proteome</keyword>
<protein>
    <submittedName>
        <fullName evidence="4">Pentatricopeptide repeat domain-containing protein</fullName>
    </submittedName>
</protein>
<evidence type="ECO:0000313" key="5">
    <source>
        <dbReference type="Proteomes" id="UP000053201"/>
    </source>
</evidence>
<name>A0A0L0HIL9_SPIPD</name>
<evidence type="ECO:0000256" key="3">
    <source>
        <dbReference type="SAM" id="MobiDB-lite"/>
    </source>
</evidence>
<dbReference type="InterPro" id="IPR002885">
    <property type="entry name" value="PPR_rpt"/>
</dbReference>
<feature type="region of interest" description="Disordered" evidence="3">
    <location>
        <begin position="1259"/>
        <end position="1298"/>
    </location>
</feature>
<gene>
    <name evidence="4" type="ORF">SPPG_03101</name>
</gene>
<dbReference type="RefSeq" id="XP_016609330.1">
    <property type="nucleotide sequence ID" value="XM_016751385.1"/>
</dbReference>
<dbReference type="InParanoid" id="A0A0L0HIL9"/>
<dbReference type="EMBL" id="KQ257454">
    <property type="protein sequence ID" value="KND01291.1"/>
    <property type="molecule type" value="Genomic_DNA"/>
</dbReference>
<dbReference type="PROSITE" id="PS51375">
    <property type="entry name" value="PPR"/>
    <property type="match status" value="7"/>
</dbReference>
<dbReference type="Pfam" id="PF13041">
    <property type="entry name" value="PPR_2"/>
    <property type="match status" value="3"/>
</dbReference>
<reference evidence="4 5" key="1">
    <citation type="submission" date="2009-08" db="EMBL/GenBank/DDBJ databases">
        <title>The Genome Sequence of Spizellomyces punctatus strain DAOM BR117.</title>
        <authorList>
            <consortium name="The Broad Institute Genome Sequencing Platform"/>
            <person name="Russ C."/>
            <person name="Cuomo C."/>
            <person name="Shea T."/>
            <person name="Young S.K."/>
            <person name="Zeng Q."/>
            <person name="Koehrsen M."/>
            <person name="Haas B."/>
            <person name="Borodovsky M."/>
            <person name="Guigo R."/>
            <person name="Alvarado L."/>
            <person name="Berlin A."/>
            <person name="Bochicchio J."/>
            <person name="Borenstein D."/>
            <person name="Chapman S."/>
            <person name="Chen Z."/>
            <person name="Engels R."/>
            <person name="Freedman E."/>
            <person name="Gellesch M."/>
            <person name="Goldberg J."/>
            <person name="Griggs A."/>
            <person name="Gujja S."/>
            <person name="Heiman D."/>
            <person name="Hepburn T."/>
            <person name="Howarth C."/>
            <person name="Jen D."/>
            <person name="Larson L."/>
            <person name="Lewis B."/>
            <person name="Mehta T."/>
            <person name="Park D."/>
            <person name="Pearson M."/>
            <person name="Roberts A."/>
            <person name="Saif S."/>
            <person name="Shenoy N."/>
            <person name="Sisk P."/>
            <person name="Stolte C."/>
            <person name="Sykes S."/>
            <person name="Thomson T."/>
            <person name="Walk T."/>
            <person name="White J."/>
            <person name="Yandava C."/>
            <person name="Burger G."/>
            <person name="Gray M.W."/>
            <person name="Holland P.W.H."/>
            <person name="King N."/>
            <person name="Lang F.B.F."/>
            <person name="Roger A.J."/>
            <person name="Ruiz-Trillo I."/>
            <person name="Lander E."/>
            <person name="Nusbaum C."/>
        </authorList>
    </citation>
    <scope>NUCLEOTIDE SEQUENCE [LARGE SCALE GENOMIC DNA]</scope>
    <source>
        <strain evidence="4 5">DAOM BR117</strain>
    </source>
</reference>
<dbReference type="Proteomes" id="UP000053201">
    <property type="component" value="Unassembled WGS sequence"/>
</dbReference>
<dbReference type="InterPro" id="IPR050667">
    <property type="entry name" value="PPR-containing_protein"/>
</dbReference>
<feature type="repeat" description="PPR" evidence="2">
    <location>
        <begin position="1154"/>
        <end position="1188"/>
    </location>
</feature>
<dbReference type="Gene3D" id="1.25.40.10">
    <property type="entry name" value="Tetratricopeptide repeat domain"/>
    <property type="match status" value="5"/>
</dbReference>
<dbReference type="PANTHER" id="PTHR47939">
    <property type="entry name" value="MEMBRANE-ASSOCIATED SALT-INDUCIBLE PROTEIN-LIKE"/>
    <property type="match status" value="1"/>
</dbReference>
<dbReference type="OMA" id="FEHMEST"/>
<feature type="compositionally biased region" description="Basic and acidic residues" evidence="3">
    <location>
        <begin position="1275"/>
        <end position="1284"/>
    </location>
</feature>
<feature type="repeat" description="PPR" evidence="2">
    <location>
        <begin position="824"/>
        <end position="858"/>
    </location>
</feature>
<proteinExistence type="predicted"/>
<feature type="repeat" description="PPR" evidence="2">
    <location>
        <begin position="621"/>
        <end position="655"/>
    </location>
</feature>
<evidence type="ECO:0000313" key="4">
    <source>
        <dbReference type="EMBL" id="KND01291.1"/>
    </source>
</evidence>
<dbReference type="VEuPathDB" id="FungiDB:SPPG_03101"/>
<dbReference type="Pfam" id="PF01535">
    <property type="entry name" value="PPR"/>
    <property type="match status" value="1"/>
</dbReference>
<feature type="compositionally biased region" description="Polar residues" evidence="3">
    <location>
        <begin position="1262"/>
        <end position="1271"/>
    </location>
</feature>
<accession>A0A0L0HIL9</accession>
<feature type="repeat" description="PPR" evidence="2">
    <location>
        <begin position="859"/>
        <end position="894"/>
    </location>
</feature>
<dbReference type="NCBIfam" id="TIGR00756">
    <property type="entry name" value="PPR"/>
    <property type="match status" value="4"/>
</dbReference>
<dbReference type="STRING" id="645134.A0A0L0HIL9"/>
<feature type="repeat" description="PPR" evidence="2">
    <location>
        <begin position="973"/>
        <end position="1007"/>
    </location>
</feature>
<dbReference type="PANTHER" id="PTHR47939:SF13">
    <property type="entry name" value="OS03G0201400 PROTEIN"/>
    <property type="match status" value="1"/>
</dbReference>
<evidence type="ECO:0000256" key="2">
    <source>
        <dbReference type="PROSITE-ProRule" id="PRU00708"/>
    </source>
</evidence>
<dbReference type="eggNOG" id="KOG4197">
    <property type="taxonomic scope" value="Eukaryota"/>
</dbReference>
<organism evidence="4 5">
    <name type="scientific">Spizellomyces punctatus (strain DAOM BR117)</name>
    <dbReference type="NCBI Taxonomy" id="645134"/>
    <lineage>
        <taxon>Eukaryota</taxon>
        <taxon>Fungi</taxon>
        <taxon>Fungi incertae sedis</taxon>
        <taxon>Chytridiomycota</taxon>
        <taxon>Chytridiomycota incertae sedis</taxon>
        <taxon>Chytridiomycetes</taxon>
        <taxon>Spizellomycetales</taxon>
        <taxon>Spizellomycetaceae</taxon>
        <taxon>Spizellomyces</taxon>
    </lineage>
</organism>
<feature type="repeat" description="PPR" evidence="2">
    <location>
        <begin position="788"/>
        <end position="822"/>
    </location>
</feature>
<evidence type="ECO:0000256" key="1">
    <source>
        <dbReference type="ARBA" id="ARBA00022737"/>
    </source>
</evidence>
<dbReference type="GeneID" id="27686644"/>
<dbReference type="InterPro" id="IPR011990">
    <property type="entry name" value="TPR-like_helical_dom_sf"/>
</dbReference>